<reference evidence="2 3" key="1">
    <citation type="submission" date="2024-06" db="EMBL/GenBank/DDBJ databases">
        <authorList>
            <person name="Pan Q."/>
            <person name="Wen M."/>
            <person name="Jouanno E."/>
            <person name="Zahm M."/>
            <person name="Klopp C."/>
            <person name="Cabau C."/>
            <person name="Louis A."/>
            <person name="Berthelot C."/>
            <person name="Parey E."/>
            <person name="Roest Crollius H."/>
            <person name="Montfort J."/>
            <person name="Robinson-Rechavi M."/>
            <person name="Bouchez O."/>
            <person name="Lampietro C."/>
            <person name="Lopez Roques C."/>
            <person name="Donnadieu C."/>
            <person name="Postlethwait J."/>
            <person name="Bobe J."/>
            <person name="Verreycken H."/>
            <person name="Guiguen Y."/>
        </authorList>
    </citation>
    <scope>NUCLEOTIDE SEQUENCE [LARGE SCALE GENOMIC DNA]</scope>
    <source>
        <strain evidence="2">Up_M1</strain>
        <tissue evidence="2">Testis</tissue>
    </source>
</reference>
<comment type="caution">
    <text evidence="2">The sequence shown here is derived from an EMBL/GenBank/DDBJ whole genome shotgun (WGS) entry which is preliminary data.</text>
</comment>
<dbReference type="EMBL" id="JAGEUA010000005">
    <property type="protein sequence ID" value="KAL0979078.1"/>
    <property type="molecule type" value="Genomic_DNA"/>
</dbReference>
<gene>
    <name evidence="2" type="ORF">UPYG_G00180240</name>
</gene>
<feature type="compositionally biased region" description="Basic and acidic residues" evidence="1">
    <location>
        <begin position="13"/>
        <end position="34"/>
    </location>
</feature>
<dbReference type="AlphaFoldDB" id="A0ABD0WUZ2"/>
<name>A0ABD0WUZ2_UMBPY</name>
<dbReference type="Proteomes" id="UP001557470">
    <property type="component" value="Unassembled WGS sequence"/>
</dbReference>
<accession>A0ABD0WUZ2</accession>
<evidence type="ECO:0000256" key="1">
    <source>
        <dbReference type="SAM" id="MobiDB-lite"/>
    </source>
</evidence>
<evidence type="ECO:0000313" key="2">
    <source>
        <dbReference type="EMBL" id="KAL0979078.1"/>
    </source>
</evidence>
<feature type="region of interest" description="Disordered" evidence="1">
    <location>
        <begin position="1"/>
        <end position="36"/>
    </location>
</feature>
<evidence type="ECO:0000313" key="3">
    <source>
        <dbReference type="Proteomes" id="UP001557470"/>
    </source>
</evidence>
<sequence length="80" mass="9501">MWKRRRQKRHEVVHHPHPDHQEAIKKPGNKEARKVPGRAYRVEQCCIASLQHSALIFLGTWVPNHNQLLPVPWLLGWMEQ</sequence>
<protein>
    <submittedName>
        <fullName evidence="2">Uncharacterized protein</fullName>
    </submittedName>
</protein>
<proteinExistence type="predicted"/>
<feature type="compositionally biased region" description="Basic residues" evidence="1">
    <location>
        <begin position="1"/>
        <end position="12"/>
    </location>
</feature>
<keyword evidence="3" id="KW-1185">Reference proteome</keyword>
<organism evidence="2 3">
    <name type="scientific">Umbra pygmaea</name>
    <name type="common">Eastern mudminnow</name>
    <dbReference type="NCBI Taxonomy" id="75934"/>
    <lineage>
        <taxon>Eukaryota</taxon>
        <taxon>Metazoa</taxon>
        <taxon>Chordata</taxon>
        <taxon>Craniata</taxon>
        <taxon>Vertebrata</taxon>
        <taxon>Euteleostomi</taxon>
        <taxon>Actinopterygii</taxon>
        <taxon>Neopterygii</taxon>
        <taxon>Teleostei</taxon>
        <taxon>Protacanthopterygii</taxon>
        <taxon>Esociformes</taxon>
        <taxon>Umbridae</taxon>
        <taxon>Umbra</taxon>
    </lineage>
</organism>